<accession>A0A1W2F5R7</accession>
<dbReference type="OrthoDB" id="65783at2"/>
<evidence type="ECO:0000313" key="2">
    <source>
        <dbReference type="EMBL" id="SMD17234.1"/>
    </source>
</evidence>
<dbReference type="RefSeq" id="WP_084578559.1">
    <property type="nucleotide sequence ID" value="NZ_CP155572.1"/>
</dbReference>
<keyword evidence="1" id="KW-0175">Coiled coil</keyword>
<evidence type="ECO:0000313" key="3">
    <source>
        <dbReference type="Proteomes" id="UP000192738"/>
    </source>
</evidence>
<dbReference type="AlphaFoldDB" id="A0A1W2F5R7"/>
<dbReference type="Proteomes" id="UP000192738">
    <property type="component" value="Unassembled WGS sequence"/>
</dbReference>
<proteinExistence type="predicted"/>
<name>A0A1W2F5R7_9FIRM</name>
<sequence length="153" mass="18042">MDDDFYKALYQKITKFDAETLELVDEVNEQYQELETLFEMKQKELAQTEKAIEKLFELYEDGSITKQRLADRIVGHEKTKAELEAEIERCKIALASQVNLVTVEMVKKRIDEFKNLWTNAVDPSEQNRAFRLLIEKIVYNRQNDGLSLEVLYK</sequence>
<feature type="coiled-coil region" evidence="1">
    <location>
        <begin position="24"/>
        <end position="100"/>
    </location>
</feature>
<protein>
    <submittedName>
        <fullName evidence="2">Uncharacterized protein</fullName>
    </submittedName>
</protein>
<keyword evidence="3" id="KW-1185">Reference proteome</keyword>
<dbReference type="STRING" id="112901.SAMN04488500_1494"/>
<reference evidence="2 3" key="1">
    <citation type="submission" date="2017-04" db="EMBL/GenBank/DDBJ databases">
        <authorList>
            <person name="Afonso C.L."/>
            <person name="Miller P.J."/>
            <person name="Scott M.A."/>
            <person name="Spackman E."/>
            <person name="Goraichik I."/>
            <person name="Dimitrov K.M."/>
            <person name="Suarez D.L."/>
            <person name="Swayne D.E."/>
        </authorList>
    </citation>
    <scope>NUCLEOTIDE SEQUENCE [LARGE SCALE GENOMIC DNA]</scope>
    <source>
        <strain evidence="2 3">DSM 5090</strain>
    </source>
</reference>
<evidence type="ECO:0000256" key="1">
    <source>
        <dbReference type="SAM" id="Coils"/>
    </source>
</evidence>
<gene>
    <name evidence="2" type="ORF">SAMN04488500_1494</name>
</gene>
<organism evidence="2 3">
    <name type="scientific">Sporomusa malonica</name>
    <dbReference type="NCBI Taxonomy" id="112901"/>
    <lineage>
        <taxon>Bacteria</taxon>
        <taxon>Bacillati</taxon>
        <taxon>Bacillota</taxon>
        <taxon>Negativicutes</taxon>
        <taxon>Selenomonadales</taxon>
        <taxon>Sporomusaceae</taxon>
        <taxon>Sporomusa</taxon>
    </lineage>
</organism>
<dbReference type="EMBL" id="FWXI01000049">
    <property type="protein sequence ID" value="SMD17234.1"/>
    <property type="molecule type" value="Genomic_DNA"/>
</dbReference>